<dbReference type="Gene3D" id="3.40.50.300">
    <property type="entry name" value="P-loop containing nucleotide triphosphate hydrolases"/>
    <property type="match status" value="1"/>
</dbReference>
<dbReference type="EMBL" id="CAEX01008049">
    <property type="protein sequence ID" value="CCD21650.1"/>
    <property type="molecule type" value="Genomic_DNA"/>
</dbReference>
<feature type="transmembrane region" description="Helical" evidence="10">
    <location>
        <begin position="290"/>
        <end position="311"/>
    </location>
</feature>
<dbReference type="Pfam" id="PF12698">
    <property type="entry name" value="ABC2_membrane_3"/>
    <property type="match status" value="1"/>
</dbReference>
<keyword evidence="9 10" id="KW-0472">Membrane</keyword>
<evidence type="ECO:0000259" key="11">
    <source>
        <dbReference type="PROSITE" id="PS50893"/>
    </source>
</evidence>
<dbReference type="PROSITE" id="PS50893">
    <property type="entry name" value="ABC_TRANSPORTER_2"/>
    <property type="match status" value="1"/>
</dbReference>
<keyword evidence="5" id="KW-0677">Repeat</keyword>
<evidence type="ECO:0000256" key="4">
    <source>
        <dbReference type="ARBA" id="ARBA00022692"/>
    </source>
</evidence>
<comment type="subcellular location">
    <subcellularLocation>
        <location evidence="1">Membrane</location>
        <topology evidence="1">Multi-pass membrane protein</topology>
    </subcellularLocation>
</comment>
<name>F9WVP2_TRYVY</name>
<dbReference type="SUPFAM" id="SSF52540">
    <property type="entry name" value="P-loop containing nucleoside triphosphate hydrolases"/>
    <property type="match status" value="1"/>
</dbReference>
<dbReference type="PANTHER" id="PTHR19229:SF36">
    <property type="entry name" value="ATP-BINDING CASSETTE SUB-FAMILY A MEMBER 2"/>
    <property type="match status" value="1"/>
</dbReference>
<dbReference type="InterPro" id="IPR013525">
    <property type="entry name" value="ABC2_TM"/>
</dbReference>
<dbReference type="Pfam" id="PF00005">
    <property type="entry name" value="ABC_tran"/>
    <property type="match status" value="1"/>
</dbReference>
<sequence length="917" mass="99970">SERVQGESAVDVTQTHHQYHKEVPLVERSPCGSAVDQLSNDVGSVGGTVTCEGTLGAVYSSDGRNALLSDYRSILVHRLLEVMPTSFCASCLAVALLGTGLFALGVLLAENPTRDYPATKVTPLRDWRLSSKVSTTIFTDFAAASSPYAEMLAKLKGMALPGTRSLLWNLSIEEENSSLEERSSAALDAFLRNRSLPAGSYTFGAFALQGPFAQVLSAGNTTHPKVFPWVADIVLHNTSFPISLASFVEILSVLRLWVASNNTEGSILSQVGVLPVGSEEAGQTANCVQALMAVLILLTFALQGGHMAFYLVRQRESGYLRVLYTTHLQPVAFWVANFTFDLTSCVALLVPLLLLHVSCTYTQATGCGSFFEHLLTLVIYGAVNASMSYVLSTLFRSPIAAQTAVTNLNVFSASAVLAAYLAVEIIPDTPLIVLAKVKMAMWARFFRALPLFALAEMLVTQNTAQKVTMHPSFGTHAWLLMFPVLLLVVILCESLVKSRFNVVPEGGAARFLGYKMYEALVMPRHLKRSYWFFNSGHEAVRCRACARRTSTDDFASSAEERLDAPCSNGLCVKCFRKGYYCNGGTLRELSLNVAGKTTAVVGANGSGKTTFLSSMANCAALQRGSGIASTYRAADTTDFRGRMRTAVGYAPQALIFQDSALTPLAFLKTMAELRGLSHNAHRNGHLHALLHTLGLVPYMHMGMWTLSVSVKRRLALAAALVGYPSVLILDGVTDVMDPLSRQHVWRAIQRIPPDTTILLSTLNPEDVQTLGDCALCVDKGVVQSLETPVVWRDRHWSGLVVSIALANTFLTRHGQSELESHLKALVRFVAAHWADAFLVDSQHLHCVFHIPLLGDASEPRRHEQCSIYIVLTTLIRGRSMHWKLDDEVDISTYDDGKIHRSDSEVDCFITVAEAAGI</sequence>
<dbReference type="InterPro" id="IPR003593">
    <property type="entry name" value="AAA+_ATPase"/>
</dbReference>
<reference evidence="12 13" key="1">
    <citation type="journal article" date="2012" name="Proc. Natl. Acad. Sci. U.S.A.">
        <title>Antigenic diversity is generated by distinct evolutionary mechanisms in African trypanosome species.</title>
        <authorList>
            <person name="Jackson A.P."/>
            <person name="Berry A."/>
            <person name="Aslett M."/>
            <person name="Allison H.C."/>
            <person name="Burton P."/>
            <person name="Vavrova-Anderson J."/>
            <person name="Brown R."/>
            <person name="Browne H."/>
            <person name="Corton N."/>
            <person name="Hauser H."/>
            <person name="Gamble J."/>
            <person name="Gilderthorp R."/>
            <person name="Marcello L."/>
            <person name="McQuillan J."/>
            <person name="Otto T.D."/>
            <person name="Quail M.A."/>
            <person name="Sanders M.J."/>
            <person name="van Tonder A."/>
            <person name="Ginger M.L."/>
            <person name="Field M.C."/>
            <person name="Barry J.D."/>
            <person name="Hertz-Fowler C."/>
            <person name="Berriman M."/>
        </authorList>
    </citation>
    <scope>NUCLEOTIDE SEQUENCE</scope>
    <source>
        <strain evidence="12 13">Y486</strain>
    </source>
</reference>
<evidence type="ECO:0000313" key="13">
    <source>
        <dbReference type="Proteomes" id="UP000009027"/>
    </source>
</evidence>
<dbReference type="InterPro" id="IPR026082">
    <property type="entry name" value="ABCA"/>
</dbReference>
<keyword evidence="3" id="KW-0813">Transport</keyword>
<dbReference type="GO" id="GO:0016020">
    <property type="term" value="C:membrane"/>
    <property type="evidence" value="ECO:0007669"/>
    <property type="project" value="UniProtKB-SubCell"/>
</dbReference>
<dbReference type="AlphaFoldDB" id="F9WVP2"/>
<dbReference type="GO" id="GO:0016887">
    <property type="term" value="F:ATP hydrolysis activity"/>
    <property type="evidence" value="ECO:0007669"/>
    <property type="project" value="InterPro"/>
</dbReference>
<dbReference type="VEuPathDB" id="TriTrypDB:TvY486_0045690"/>
<dbReference type="GO" id="GO:0140359">
    <property type="term" value="F:ABC-type transporter activity"/>
    <property type="evidence" value="ECO:0007669"/>
    <property type="project" value="InterPro"/>
</dbReference>
<keyword evidence="8 10" id="KW-1133">Transmembrane helix</keyword>
<evidence type="ECO:0000256" key="3">
    <source>
        <dbReference type="ARBA" id="ARBA00022448"/>
    </source>
</evidence>
<keyword evidence="7" id="KW-0067">ATP-binding</keyword>
<evidence type="ECO:0000256" key="2">
    <source>
        <dbReference type="ARBA" id="ARBA00008869"/>
    </source>
</evidence>
<evidence type="ECO:0000256" key="8">
    <source>
        <dbReference type="ARBA" id="ARBA00022989"/>
    </source>
</evidence>
<dbReference type="GO" id="GO:0005524">
    <property type="term" value="F:ATP binding"/>
    <property type="evidence" value="ECO:0007669"/>
    <property type="project" value="UniProtKB-KW"/>
</dbReference>
<evidence type="ECO:0000256" key="5">
    <source>
        <dbReference type="ARBA" id="ARBA00022737"/>
    </source>
</evidence>
<evidence type="ECO:0000256" key="6">
    <source>
        <dbReference type="ARBA" id="ARBA00022741"/>
    </source>
</evidence>
<feature type="transmembrane region" description="Helical" evidence="10">
    <location>
        <begin position="374"/>
        <end position="395"/>
    </location>
</feature>
<feature type="non-terminal residue" evidence="12">
    <location>
        <position position="1"/>
    </location>
</feature>
<keyword evidence="4 10" id="KW-0812">Transmembrane</keyword>
<proteinExistence type="inferred from homology"/>
<dbReference type="PANTHER" id="PTHR19229">
    <property type="entry name" value="ATP-BINDING CASSETTE TRANSPORTER SUBFAMILY A ABCA"/>
    <property type="match status" value="1"/>
</dbReference>
<feature type="transmembrane region" description="Helical" evidence="10">
    <location>
        <begin position="407"/>
        <end position="427"/>
    </location>
</feature>
<feature type="transmembrane region" description="Helical" evidence="10">
    <location>
        <begin position="471"/>
        <end position="491"/>
    </location>
</feature>
<evidence type="ECO:0000256" key="10">
    <source>
        <dbReference type="SAM" id="Phobius"/>
    </source>
</evidence>
<organism evidence="12 13">
    <name type="scientific">Trypanosoma vivax (strain Y486)</name>
    <dbReference type="NCBI Taxonomy" id="1055687"/>
    <lineage>
        <taxon>Eukaryota</taxon>
        <taxon>Discoba</taxon>
        <taxon>Euglenozoa</taxon>
        <taxon>Kinetoplastea</taxon>
        <taxon>Metakinetoplastina</taxon>
        <taxon>Trypanosomatida</taxon>
        <taxon>Trypanosomatidae</taxon>
        <taxon>Trypanosoma</taxon>
        <taxon>Duttonella</taxon>
    </lineage>
</organism>
<evidence type="ECO:0000256" key="7">
    <source>
        <dbReference type="ARBA" id="ARBA00022840"/>
    </source>
</evidence>
<feature type="transmembrane region" description="Helical" evidence="10">
    <location>
        <begin position="87"/>
        <end position="109"/>
    </location>
</feature>
<evidence type="ECO:0000313" key="12">
    <source>
        <dbReference type="EMBL" id="CCD21650.1"/>
    </source>
</evidence>
<evidence type="ECO:0000256" key="9">
    <source>
        <dbReference type="ARBA" id="ARBA00023136"/>
    </source>
</evidence>
<feature type="domain" description="ABC transporter" evidence="11">
    <location>
        <begin position="570"/>
        <end position="804"/>
    </location>
</feature>
<dbReference type="InterPro" id="IPR027417">
    <property type="entry name" value="P-loop_NTPase"/>
</dbReference>
<protein>
    <submittedName>
        <fullName evidence="12">ABC transporter, putative</fullName>
    </submittedName>
</protein>
<dbReference type="InterPro" id="IPR003439">
    <property type="entry name" value="ABC_transporter-like_ATP-bd"/>
</dbReference>
<dbReference type="GO" id="GO:0005319">
    <property type="term" value="F:lipid transporter activity"/>
    <property type="evidence" value="ECO:0007669"/>
    <property type="project" value="TreeGrafter"/>
</dbReference>
<accession>F9WVP2</accession>
<gene>
    <name evidence="12" type="ORF">TvY486_0045690</name>
</gene>
<feature type="transmembrane region" description="Helical" evidence="10">
    <location>
        <begin position="439"/>
        <end position="459"/>
    </location>
</feature>
<feature type="transmembrane region" description="Helical" evidence="10">
    <location>
        <begin position="331"/>
        <end position="354"/>
    </location>
</feature>
<comment type="similarity">
    <text evidence="2">Belongs to the ABC transporter superfamily. ABCA family.</text>
</comment>
<dbReference type="Proteomes" id="UP000009027">
    <property type="component" value="Unassembled WGS sequence"/>
</dbReference>
<evidence type="ECO:0000256" key="1">
    <source>
        <dbReference type="ARBA" id="ARBA00004141"/>
    </source>
</evidence>
<keyword evidence="13" id="KW-1185">Reference proteome</keyword>
<keyword evidence="6" id="KW-0547">Nucleotide-binding</keyword>
<dbReference type="SMART" id="SM00382">
    <property type="entry name" value="AAA"/>
    <property type="match status" value="1"/>
</dbReference>